<keyword evidence="1" id="KW-0812">Transmembrane</keyword>
<dbReference type="Pfam" id="PF07103">
    <property type="entry name" value="DUF1365"/>
    <property type="match status" value="1"/>
</dbReference>
<comment type="caution">
    <text evidence="2">The sequence shown here is derived from an EMBL/GenBank/DDBJ whole genome shotgun (WGS) entry which is preliminary data.</text>
</comment>
<evidence type="ECO:0000256" key="1">
    <source>
        <dbReference type="SAM" id="Phobius"/>
    </source>
</evidence>
<dbReference type="AlphaFoldDB" id="A0AAV0B461"/>
<sequence>MVNQLQLDSELDLSLINLIPIKPSSISILDLIIPPILISLSILIYDLSNHCNQNQYPTQSSHLFYLRTLHSRSRPSSFNFSYRLIYFGLDLNQLESNRCDLPYLFRFYCGKITSNRLFRTLTSISPESYLYQSRPRLTGSDGYDQSSIRSKLIEFLTSGGFVTDPIEEVGRCYLITMPAYLNYETINPLSIHLCYHPQTQDQSDNRPKLRLVVLEVHNTFGERHNYVLEIGSEEEDSEPVHGFKHQWTVPRSFHVSPFNDRSGFYKISLTDPFSSHSEENLREGVKLKVRVELLDSERQSKFVASLIGEGVDLNVRNLIRGLISYPLSLLMTSSRILYQSAILHLGKPRLDAYPRPDQAFDPHFSSETGHNRIQAGGQIGSVGWQKPDWCCRTARRIVLSYLEQRVLRRAQICAALALEQKQKLNVESDSVKSEREDLGESFKKINKEGQEFSSGEEEEEEGEYDLKPGTTAITVVLRPSDLTQPISEISPPSSFSHLPTETLFIDYSNQTFFIDLITFQTPSFAMLVSSDSEAQWKPSSRQLFEEIFEDDFSKGSSGPSLDVSSRNGSDLDHQKVLDSQSWMVKAMICVRTFHLRWQLSFIGRDEIRLRFGERRSSLLKPPFYLPISLDESFSCEINPIDRYIFTNNYKNTKEKLEEQGFTTLDRSLYEWFKLRTGLVLVLMVNVLMEMSFYIVFVKVFRFRFTMGHEPWNRLKRLIFSSSKKKN</sequence>
<evidence type="ECO:0000313" key="2">
    <source>
        <dbReference type="EMBL" id="CAH7676604.1"/>
    </source>
</evidence>
<dbReference type="Proteomes" id="UP001153365">
    <property type="component" value="Unassembled WGS sequence"/>
</dbReference>
<feature type="transmembrane region" description="Helical" evidence="1">
    <location>
        <begin position="677"/>
        <end position="696"/>
    </location>
</feature>
<name>A0AAV0B461_PHAPC</name>
<reference evidence="2" key="1">
    <citation type="submission" date="2022-06" db="EMBL/GenBank/DDBJ databases">
        <authorList>
            <consortium name="SYNGENTA / RWTH Aachen University"/>
        </authorList>
    </citation>
    <scope>NUCLEOTIDE SEQUENCE</scope>
</reference>
<proteinExistence type="predicted"/>
<dbReference type="PANTHER" id="PTHR33973:SF4">
    <property type="entry name" value="OS07G0153300 PROTEIN"/>
    <property type="match status" value="1"/>
</dbReference>
<dbReference type="PANTHER" id="PTHR33973">
    <property type="entry name" value="OS07G0153300 PROTEIN"/>
    <property type="match status" value="1"/>
</dbReference>
<keyword evidence="3" id="KW-1185">Reference proteome</keyword>
<dbReference type="InterPro" id="IPR010775">
    <property type="entry name" value="DUF1365"/>
</dbReference>
<evidence type="ECO:0000313" key="3">
    <source>
        <dbReference type="Proteomes" id="UP001153365"/>
    </source>
</evidence>
<accession>A0AAV0B461</accession>
<keyword evidence="1" id="KW-1133">Transmembrane helix</keyword>
<gene>
    <name evidence="2" type="ORF">PPACK8108_LOCUS11763</name>
</gene>
<dbReference type="EMBL" id="CALTRL010002757">
    <property type="protein sequence ID" value="CAH7676604.1"/>
    <property type="molecule type" value="Genomic_DNA"/>
</dbReference>
<evidence type="ECO:0008006" key="4">
    <source>
        <dbReference type="Google" id="ProtNLM"/>
    </source>
</evidence>
<organism evidence="2 3">
    <name type="scientific">Phakopsora pachyrhizi</name>
    <name type="common">Asian soybean rust disease fungus</name>
    <dbReference type="NCBI Taxonomy" id="170000"/>
    <lineage>
        <taxon>Eukaryota</taxon>
        <taxon>Fungi</taxon>
        <taxon>Dikarya</taxon>
        <taxon>Basidiomycota</taxon>
        <taxon>Pucciniomycotina</taxon>
        <taxon>Pucciniomycetes</taxon>
        <taxon>Pucciniales</taxon>
        <taxon>Phakopsoraceae</taxon>
        <taxon>Phakopsora</taxon>
    </lineage>
</organism>
<keyword evidence="1" id="KW-0472">Membrane</keyword>
<protein>
    <recommendedName>
        <fullName evidence="4">GOLD domain-containing protein</fullName>
    </recommendedName>
</protein>